<dbReference type="Pfam" id="PF18962">
    <property type="entry name" value="Por_Secre_tail"/>
    <property type="match status" value="1"/>
</dbReference>
<dbReference type="AlphaFoldDB" id="A0A8J2U7D9"/>
<evidence type="ECO:0000259" key="1">
    <source>
        <dbReference type="Pfam" id="PF18962"/>
    </source>
</evidence>
<name>A0A8J2U7D9_9BACT</name>
<keyword evidence="3" id="KW-1185">Reference proteome</keyword>
<dbReference type="GO" id="GO:0004553">
    <property type="term" value="F:hydrolase activity, hydrolyzing O-glycosyl compounds"/>
    <property type="evidence" value="ECO:0007669"/>
    <property type="project" value="UniProtKB-ARBA"/>
</dbReference>
<comment type="caution">
    <text evidence="2">The sequence shown here is derived from an EMBL/GenBank/DDBJ whole genome shotgun (WGS) entry which is preliminary data.</text>
</comment>
<dbReference type="NCBIfam" id="TIGR04183">
    <property type="entry name" value="Por_Secre_tail"/>
    <property type="match status" value="1"/>
</dbReference>
<sequence>MFCVLQATAQSYYPGGLGNSNLILWLNANKASSITMNGSNQVSTWADLSGNGFNFTQATTANEPVYGASANPSGRPGVSFTATSSQYLSIASLPATLSFTSGISAFAQVSYGPTHAGWGWQRIFDFGNGTANNNFMMGRYGNSAKNYYEGWKSGSGDQTYTTTSPIVNNSENLYEAIQQGGTAGTLTTVNQYLAGTAQAASGAAGSSQTWLPGSVARTSNYIGRSNWAADEYFNGTMSEILLYNTAVNTTQQVILENYLAAEWNQTVATSIYTPPTATTYTTNLVGIGYSGVDYFTADVAGSTDGLGFSSGTSGSDFLKNTGYIAAAHNGQANTVIAHATVHGYTSGSAMSKWNRSWYLQTTGGKSTGNVTISFNFSDYNSGLTAPSPANTYALLYNATDGTFATGTNQIITSTSTVSGSTVSFKTVASNLAAGYYTLLYSASPITLPVTLSSFTATAQGATAQLDWTTEQQTGFSRFDIQRAGDDGQFSTIGTVAAAANTNTEVRYTYTDANPLAGKNYYRLAMVDVDGKVAYSTIRALSFDAGGDAGITLTVYPNPVVDNLHLSLTHVSGKNAIRLLNSQGQVMRVVTATSPATVDMPVSNLGRGIYFVEVQSSDGNHFVREVLKQ</sequence>
<protein>
    <recommendedName>
        <fullName evidence="1">Secretion system C-terminal sorting domain-containing protein</fullName>
    </recommendedName>
</protein>
<dbReference type="GO" id="GO:0005975">
    <property type="term" value="P:carbohydrate metabolic process"/>
    <property type="evidence" value="ECO:0007669"/>
    <property type="project" value="UniProtKB-ARBA"/>
</dbReference>
<dbReference type="InterPro" id="IPR013320">
    <property type="entry name" value="ConA-like_dom_sf"/>
</dbReference>
<dbReference type="Proteomes" id="UP000607559">
    <property type="component" value="Unassembled WGS sequence"/>
</dbReference>
<reference evidence="2" key="1">
    <citation type="journal article" date="2014" name="Int. J. Syst. Evol. Microbiol.">
        <title>Complete genome sequence of Corynebacterium casei LMG S-19264T (=DSM 44701T), isolated from a smear-ripened cheese.</title>
        <authorList>
            <consortium name="US DOE Joint Genome Institute (JGI-PGF)"/>
            <person name="Walter F."/>
            <person name="Albersmeier A."/>
            <person name="Kalinowski J."/>
            <person name="Ruckert C."/>
        </authorList>
    </citation>
    <scope>NUCLEOTIDE SEQUENCE</scope>
    <source>
        <strain evidence="2">CGMCC 1.15448</strain>
    </source>
</reference>
<evidence type="ECO:0000313" key="3">
    <source>
        <dbReference type="Proteomes" id="UP000607559"/>
    </source>
</evidence>
<evidence type="ECO:0000313" key="2">
    <source>
        <dbReference type="EMBL" id="GGA83883.1"/>
    </source>
</evidence>
<reference evidence="2" key="2">
    <citation type="submission" date="2020-09" db="EMBL/GenBank/DDBJ databases">
        <authorList>
            <person name="Sun Q."/>
            <person name="Zhou Y."/>
        </authorList>
    </citation>
    <scope>NUCLEOTIDE SEQUENCE</scope>
    <source>
        <strain evidence="2">CGMCC 1.15448</strain>
    </source>
</reference>
<dbReference type="InterPro" id="IPR026444">
    <property type="entry name" value="Secre_tail"/>
</dbReference>
<accession>A0A8J2U7D9</accession>
<dbReference type="SUPFAM" id="SSF49899">
    <property type="entry name" value="Concanavalin A-like lectins/glucanases"/>
    <property type="match status" value="1"/>
</dbReference>
<organism evidence="2 3">
    <name type="scientific">Puia dinghuensis</name>
    <dbReference type="NCBI Taxonomy" id="1792502"/>
    <lineage>
        <taxon>Bacteria</taxon>
        <taxon>Pseudomonadati</taxon>
        <taxon>Bacteroidota</taxon>
        <taxon>Chitinophagia</taxon>
        <taxon>Chitinophagales</taxon>
        <taxon>Chitinophagaceae</taxon>
        <taxon>Puia</taxon>
    </lineage>
</organism>
<feature type="domain" description="Secretion system C-terminal sorting" evidence="1">
    <location>
        <begin position="554"/>
        <end position="619"/>
    </location>
</feature>
<dbReference type="EMBL" id="BMJC01000001">
    <property type="protein sequence ID" value="GGA83883.1"/>
    <property type="molecule type" value="Genomic_DNA"/>
</dbReference>
<proteinExistence type="predicted"/>
<dbReference type="Gene3D" id="2.60.120.200">
    <property type="match status" value="1"/>
</dbReference>
<gene>
    <name evidence="2" type="ORF">GCM10011511_03790</name>
</gene>